<comment type="caution">
    <text evidence="5">The sequence shown here is derived from an EMBL/GenBank/DDBJ whole genome shotgun (WGS) entry which is preliminary data.</text>
</comment>
<dbReference type="InterPro" id="IPR028082">
    <property type="entry name" value="Peripla_BP_I"/>
</dbReference>
<reference evidence="5 6" key="1">
    <citation type="submission" date="2020-02" db="EMBL/GenBank/DDBJ databases">
        <authorList>
            <person name="Chen W.-M."/>
        </authorList>
    </citation>
    <scope>NUCLEOTIDE SEQUENCE [LARGE SCALE GENOMIC DNA]</scope>
    <source>
        <strain evidence="5 6">KMS-5</strain>
    </source>
</reference>
<evidence type="ECO:0000256" key="1">
    <source>
        <dbReference type="ARBA" id="ARBA00004418"/>
    </source>
</evidence>
<evidence type="ECO:0000256" key="3">
    <source>
        <dbReference type="SAM" id="SignalP"/>
    </source>
</evidence>
<dbReference type="SUPFAM" id="SSF53822">
    <property type="entry name" value="Periplasmic binding protein-like I"/>
    <property type="match status" value="1"/>
</dbReference>
<dbReference type="InterPro" id="IPR025997">
    <property type="entry name" value="SBP_2_dom"/>
</dbReference>
<comment type="subcellular location">
    <subcellularLocation>
        <location evidence="1">Periplasm</location>
    </subcellularLocation>
</comment>
<dbReference type="InterPro" id="IPR050555">
    <property type="entry name" value="Bact_Solute-Bind_Prot2"/>
</dbReference>
<dbReference type="RefSeq" id="WP_164627618.1">
    <property type="nucleotide sequence ID" value="NZ_JAAIVJ010000014.1"/>
</dbReference>
<sequence length="326" mass="34234">MTKFTRRTILGATAALALAWTLPAGAQDLPAGATVAAVENTKGPLRIAFLSFQNNPFWVPVTEGATAAKDFLAARDTTVDYIDLGDNLTAEAVIAGIESAVAQGYDGIVTVPIFDGTERAIDEAAAAGVPVLNIIAEGNNPSKRIQFIGQNAKQAGEQLGKFMAEKMGSTGKLGVITGYFGAVQHADRMNGALDWIKANAPEIEILGPFENQDKAELAYSQVQDMYTANPDLKMVYVTAGGPFGAARAVKDLGLTGTVGVVGFDHTPDNVEYIGSGEMAGLIDQAPFTQAFDGVVTLYNMLVTGQAPAEAVRYVEGNLLTPEGMQN</sequence>
<name>A0A6M0QWK9_9RHOB</name>
<comment type="similarity">
    <text evidence="2">Belongs to the bacterial solute-binding protein 2 family.</text>
</comment>
<accession>A0A6M0QWK9</accession>
<dbReference type="AlphaFoldDB" id="A0A6M0QWK9"/>
<dbReference type="PANTHER" id="PTHR30036:SF7">
    <property type="entry name" value="ABC TRANSPORTER PERIPLASMIC-BINDING PROTEIN YPHF"/>
    <property type="match status" value="1"/>
</dbReference>
<protein>
    <submittedName>
        <fullName evidence="5">Sugar ABC transporter substrate-binding protein</fullName>
    </submittedName>
</protein>
<dbReference type="GO" id="GO:0030288">
    <property type="term" value="C:outer membrane-bounded periplasmic space"/>
    <property type="evidence" value="ECO:0007669"/>
    <property type="project" value="TreeGrafter"/>
</dbReference>
<evidence type="ECO:0000256" key="2">
    <source>
        <dbReference type="ARBA" id="ARBA00007639"/>
    </source>
</evidence>
<keyword evidence="3" id="KW-0732">Signal</keyword>
<feature type="signal peptide" evidence="3">
    <location>
        <begin position="1"/>
        <end position="26"/>
    </location>
</feature>
<dbReference type="GO" id="GO:0030246">
    <property type="term" value="F:carbohydrate binding"/>
    <property type="evidence" value="ECO:0007669"/>
    <property type="project" value="TreeGrafter"/>
</dbReference>
<dbReference type="Gene3D" id="3.40.50.2300">
    <property type="match status" value="2"/>
</dbReference>
<evidence type="ECO:0000313" key="6">
    <source>
        <dbReference type="Proteomes" id="UP000477782"/>
    </source>
</evidence>
<dbReference type="InterPro" id="IPR006311">
    <property type="entry name" value="TAT_signal"/>
</dbReference>
<proteinExistence type="inferred from homology"/>
<evidence type="ECO:0000259" key="4">
    <source>
        <dbReference type="Pfam" id="PF13407"/>
    </source>
</evidence>
<dbReference type="CDD" id="cd01536">
    <property type="entry name" value="PBP1_ABC_sugar_binding-like"/>
    <property type="match status" value="1"/>
</dbReference>
<gene>
    <name evidence="5" type="ORF">G4Z14_16210</name>
</gene>
<dbReference type="PROSITE" id="PS51318">
    <property type="entry name" value="TAT"/>
    <property type="match status" value="1"/>
</dbReference>
<dbReference type="Proteomes" id="UP000477782">
    <property type="component" value="Unassembled WGS sequence"/>
</dbReference>
<keyword evidence="6" id="KW-1185">Reference proteome</keyword>
<feature type="domain" description="Periplasmic binding protein" evidence="4">
    <location>
        <begin position="51"/>
        <end position="302"/>
    </location>
</feature>
<organism evidence="5 6">
    <name type="scientific">Tabrizicola oligotrophica</name>
    <dbReference type="NCBI Taxonomy" id="2710650"/>
    <lineage>
        <taxon>Bacteria</taxon>
        <taxon>Pseudomonadati</taxon>
        <taxon>Pseudomonadota</taxon>
        <taxon>Alphaproteobacteria</taxon>
        <taxon>Rhodobacterales</taxon>
        <taxon>Paracoccaceae</taxon>
        <taxon>Tabrizicola</taxon>
    </lineage>
</organism>
<feature type="chain" id="PRO_5026660702" evidence="3">
    <location>
        <begin position="27"/>
        <end position="326"/>
    </location>
</feature>
<evidence type="ECO:0000313" key="5">
    <source>
        <dbReference type="EMBL" id="NEY91835.1"/>
    </source>
</evidence>
<dbReference type="PANTHER" id="PTHR30036">
    <property type="entry name" value="D-XYLOSE-BINDING PERIPLASMIC PROTEIN"/>
    <property type="match status" value="1"/>
</dbReference>
<dbReference type="EMBL" id="JAAIVJ010000014">
    <property type="protein sequence ID" value="NEY91835.1"/>
    <property type="molecule type" value="Genomic_DNA"/>
</dbReference>
<dbReference type="Pfam" id="PF13407">
    <property type="entry name" value="Peripla_BP_4"/>
    <property type="match status" value="1"/>
</dbReference>